<evidence type="ECO:0000313" key="2">
    <source>
        <dbReference type="WBParaSite" id="ES5_v2.g11111.t1"/>
    </source>
</evidence>
<accession>A0AC34F2G6</accession>
<dbReference type="Proteomes" id="UP000887579">
    <property type="component" value="Unplaced"/>
</dbReference>
<sequence>MSDFTDTIDLKAKRYSNSWNKSSIDLSSNLLNNYHRDKKHKKRSSSISSINSSSTLSLHIAAYENLREVASNSDADKNENLKKKNLKLGLNMKCKNPKRTLTGLPSSFPNPFEFPRQQENQSNHPEVMQFKASQRLLNPNQMNANNEAMQNGVSTAETVNQVPTTNSSLLAGGDSQPQTPPVTLAKSQAKKDQKYIFLMEVAEGIVEIPNITREIFKEEFIKQCEIQSKVRNISGSSFYGSWVLHERSVERRFKLNYDQFENEHDRRFARIQQRFDRKYCVTDPVTPLPNDESNIYRKIFNTTRRDGASSIGRSRTVVRHSADYSPLDSQKTRNRTAAKPFTTNFEIPSPSKNVAANLQSRLHIPQFQKYMNKSPGINVIRHMPPSFRYHSRNSPYYSNFSSSGGRNSNLKRFFKKESRIVRPEDEIVLGDSDDDDYIKHKEPNSDQNMQSDGNDLSMHDDHDDIEYAQNGIDKATASAEETASIPGEGPPTNSSPISSATTENKEDNELQPVQHQQQSTEETDTATKLPTNSPTKSYINPKEPPQIHQQSPLIPPPQITPSRPQVAALLEYFNRCANILEQQYELEKNV</sequence>
<evidence type="ECO:0000313" key="1">
    <source>
        <dbReference type="Proteomes" id="UP000887579"/>
    </source>
</evidence>
<dbReference type="WBParaSite" id="ES5_v2.g11111.t1">
    <property type="protein sequence ID" value="ES5_v2.g11111.t1"/>
    <property type="gene ID" value="ES5_v2.g11111"/>
</dbReference>
<name>A0AC34F2G6_9BILA</name>
<proteinExistence type="predicted"/>
<organism evidence="1 2">
    <name type="scientific">Panagrolaimus sp. ES5</name>
    <dbReference type="NCBI Taxonomy" id="591445"/>
    <lineage>
        <taxon>Eukaryota</taxon>
        <taxon>Metazoa</taxon>
        <taxon>Ecdysozoa</taxon>
        <taxon>Nematoda</taxon>
        <taxon>Chromadorea</taxon>
        <taxon>Rhabditida</taxon>
        <taxon>Tylenchina</taxon>
        <taxon>Panagrolaimomorpha</taxon>
        <taxon>Panagrolaimoidea</taxon>
        <taxon>Panagrolaimidae</taxon>
        <taxon>Panagrolaimus</taxon>
    </lineage>
</organism>
<reference evidence="2" key="1">
    <citation type="submission" date="2022-11" db="UniProtKB">
        <authorList>
            <consortium name="WormBaseParasite"/>
        </authorList>
    </citation>
    <scope>IDENTIFICATION</scope>
</reference>
<protein>
    <submittedName>
        <fullName evidence="2">Uncharacterized protein</fullName>
    </submittedName>
</protein>